<organism evidence="5 6">
    <name type="scientific">Fusarium avenaceum</name>
    <dbReference type="NCBI Taxonomy" id="40199"/>
    <lineage>
        <taxon>Eukaryota</taxon>
        <taxon>Fungi</taxon>
        <taxon>Dikarya</taxon>
        <taxon>Ascomycota</taxon>
        <taxon>Pezizomycotina</taxon>
        <taxon>Sordariomycetes</taxon>
        <taxon>Hypocreomycetidae</taxon>
        <taxon>Hypocreales</taxon>
        <taxon>Nectriaceae</taxon>
        <taxon>Fusarium</taxon>
        <taxon>Fusarium tricinctum species complex</taxon>
    </lineage>
</organism>
<dbReference type="Proteomes" id="UP000782241">
    <property type="component" value="Unassembled WGS sequence"/>
</dbReference>
<comment type="caution">
    <text evidence="5">The sequence shown here is derived from an EMBL/GenBank/DDBJ whole genome shotgun (WGS) entry which is preliminary data.</text>
</comment>
<keyword evidence="3" id="KW-0560">Oxidoreductase</keyword>
<dbReference type="GO" id="GO:0016491">
    <property type="term" value="F:oxidoreductase activity"/>
    <property type="evidence" value="ECO:0007669"/>
    <property type="project" value="UniProtKB-KW"/>
</dbReference>
<name>A0A9P7GQW8_9HYPO</name>
<gene>
    <name evidence="5" type="ORF">KAF25_001930</name>
</gene>
<evidence type="ECO:0000313" key="6">
    <source>
        <dbReference type="Proteomes" id="UP000782241"/>
    </source>
</evidence>
<feature type="signal peptide" evidence="4">
    <location>
        <begin position="1"/>
        <end position="20"/>
    </location>
</feature>
<dbReference type="PRINTS" id="PR00081">
    <property type="entry name" value="GDHRDH"/>
</dbReference>
<keyword evidence="4" id="KW-0732">Signal</keyword>
<dbReference type="Pfam" id="PF00106">
    <property type="entry name" value="adh_short"/>
    <property type="match status" value="1"/>
</dbReference>
<evidence type="ECO:0000313" key="5">
    <source>
        <dbReference type="EMBL" id="KAG5655157.1"/>
    </source>
</evidence>
<dbReference type="PANTHER" id="PTHR43618:SF8">
    <property type="entry name" value="7ALPHA-HYDROXYSTEROID DEHYDROGENASE"/>
    <property type="match status" value="1"/>
</dbReference>
<feature type="chain" id="PRO_5040469577" evidence="4">
    <location>
        <begin position="21"/>
        <end position="503"/>
    </location>
</feature>
<evidence type="ECO:0000256" key="2">
    <source>
        <dbReference type="ARBA" id="ARBA00022857"/>
    </source>
</evidence>
<dbReference type="Gene3D" id="3.40.50.720">
    <property type="entry name" value="NAD(P)-binding Rossmann-like Domain"/>
    <property type="match status" value="1"/>
</dbReference>
<comment type="similarity">
    <text evidence="1">Belongs to the short-chain dehydrogenases/reductases (SDR) family.</text>
</comment>
<protein>
    <submittedName>
        <fullName evidence="5">Uncharacterized protein</fullName>
    </submittedName>
</protein>
<dbReference type="AlphaFoldDB" id="A0A9P7GQW8"/>
<proteinExistence type="inferred from homology"/>
<keyword evidence="6" id="KW-1185">Reference proteome</keyword>
<dbReference type="PANTHER" id="PTHR43618">
    <property type="entry name" value="7-ALPHA-HYDROXYSTEROID DEHYDROGENASE"/>
    <property type="match status" value="1"/>
</dbReference>
<sequence length="503" mass="55574">MHFFILSLLSLLTVLPTSNALATGRSDLQHAGSYDGQADTDHDEYSSPEEIKNAADLSRIYETHFMNAKAMGDVNLTLVIEDYNQIPWSENEMNKLAAVAGTLRSTQMLAERSLNKRCSPAKCAQTCKPLFIVFTLLFPVTGPYGICNMMAPSISSRYSAPLVDMTIALPKASADIAATDSGKTYHLKVGDIPSHANYKIPLFTYEPIPLTSRLHARVYGAINPSRSCLSQAGKTVLITGGSDGIGFAIAKNFSFAQADRVIITGRTSEKLDAAVDKLFREHKASQNYYTPTKFEGRLCHLLDTNSINRLFDELAVNGVHVDVLVLNAALNVAGTLSEQGWEKTWEQFVVNTRSLHQLHDRLRQQDTQQERRYFIVNVSSGAIHDFGSPKDLSSYSLTKAAGTLLLQKLADESNPQQTQIISFHPGAIFTAQTRDKGMTEDSMNWDDVTLPGAFAVWCASPEALFLHGRFVWAAWDVDELKSGPVRKRLEKDVNFLRIGVHGL</sequence>
<dbReference type="InterPro" id="IPR036291">
    <property type="entry name" value="NAD(P)-bd_dom_sf"/>
</dbReference>
<dbReference type="EMBL" id="JAGPUO010000034">
    <property type="protein sequence ID" value="KAG5655157.1"/>
    <property type="molecule type" value="Genomic_DNA"/>
</dbReference>
<evidence type="ECO:0000256" key="3">
    <source>
        <dbReference type="ARBA" id="ARBA00023002"/>
    </source>
</evidence>
<keyword evidence="2" id="KW-0521">NADP</keyword>
<dbReference type="SUPFAM" id="SSF51735">
    <property type="entry name" value="NAD(P)-binding Rossmann-fold domains"/>
    <property type="match status" value="1"/>
</dbReference>
<dbReference type="InterPro" id="IPR052178">
    <property type="entry name" value="Sec_Metab_Biosynth_SDR"/>
</dbReference>
<dbReference type="InterPro" id="IPR002347">
    <property type="entry name" value="SDR_fam"/>
</dbReference>
<accession>A0A9P7GQW8</accession>
<evidence type="ECO:0000256" key="4">
    <source>
        <dbReference type="SAM" id="SignalP"/>
    </source>
</evidence>
<reference evidence="5" key="1">
    <citation type="submission" date="2021-04" db="EMBL/GenBank/DDBJ databases">
        <title>Draft genome of Fusarium avenaceum strain F156N33, isolated from an atmospheric sample in Virginia.</title>
        <authorList>
            <person name="Yang S."/>
            <person name="Vinatzer B.A."/>
            <person name="Coleman J."/>
        </authorList>
    </citation>
    <scope>NUCLEOTIDE SEQUENCE</scope>
    <source>
        <strain evidence="5">F156N33</strain>
    </source>
</reference>
<evidence type="ECO:0000256" key="1">
    <source>
        <dbReference type="ARBA" id="ARBA00006484"/>
    </source>
</evidence>